<dbReference type="GO" id="GO:0006400">
    <property type="term" value="P:tRNA modification"/>
    <property type="evidence" value="ECO:0007669"/>
    <property type="project" value="TreeGrafter"/>
</dbReference>
<gene>
    <name evidence="10 14" type="primary">miaA</name>
    <name evidence="14" type="ORF">GTQ45_12630</name>
</gene>
<comment type="caution">
    <text evidence="10">Lacks conserved residue(s) required for the propagation of feature annotation.</text>
</comment>
<evidence type="ECO:0000313" key="14">
    <source>
        <dbReference type="EMBL" id="NBG96580.1"/>
    </source>
</evidence>
<dbReference type="OrthoDB" id="9776390at2"/>
<evidence type="ECO:0000256" key="3">
    <source>
        <dbReference type="ARBA" id="ARBA00005842"/>
    </source>
</evidence>
<evidence type="ECO:0000256" key="1">
    <source>
        <dbReference type="ARBA" id="ARBA00001946"/>
    </source>
</evidence>
<dbReference type="GeneID" id="300654056"/>
<dbReference type="GO" id="GO:0005524">
    <property type="term" value="F:ATP binding"/>
    <property type="evidence" value="ECO:0007669"/>
    <property type="project" value="UniProtKB-UniRule"/>
</dbReference>
<dbReference type="Proteomes" id="UP000470384">
    <property type="component" value="Unassembled WGS sequence"/>
</dbReference>
<comment type="function">
    <text evidence="2 10 12">Catalyzes the transfer of a dimethylallyl group onto the adenine at position 37 in tRNAs that read codons beginning with uridine, leading to the formation of N6-(dimethylallyl)adenosine (i(6)A).</text>
</comment>
<name>A0A845QEG0_9HYPH</name>
<keyword evidence="4 10" id="KW-0808">Transferase</keyword>
<proteinExistence type="inferred from homology"/>
<evidence type="ECO:0000256" key="2">
    <source>
        <dbReference type="ARBA" id="ARBA00003213"/>
    </source>
</evidence>
<dbReference type="NCBIfam" id="TIGR00174">
    <property type="entry name" value="miaA"/>
    <property type="match status" value="1"/>
</dbReference>
<comment type="similarity">
    <text evidence="3 10 13">Belongs to the IPP transferase family.</text>
</comment>
<protein>
    <recommendedName>
        <fullName evidence="10">tRNA dimethylallyltransferase</fullName>
        <ecNumber evidence="10">2.5.1.75</ecNumber>
    </recommendedName>
    <alternativeName>
        <fullName evidence="10">Dimethylallyl diphosphate:tRNA dimethylallyltransferase</fullName>
        <shortName evidence="10">DMAPP:tRNA dimethylallyltransferase</shortName>
        <shortName evidence="10">DMATase</shortName>
    </alternativeName>
    <alternativeName>
        <fullName evidence="10">Isopentenyl-diphosphate:tRNA isopentenyltransferase</fullName>
        <shortName evidence="10">IPP transferase</shortName>
        <shortName evidence="10">IPPT</shortName>
        <shortName evidence="10">IPTase</shortName>
    </alternativeName>
</protein>
<evidence type="ECO:0000256" key="5">
    <source>
        <dbReference type="ARBA" id="ARBA00022694"/>
    </source>
</evidence>
<evidence type="ECO:0000256" key="7">
    <source>
        <dbReference type="ARBA" id="ARBA00022840"/>
    </source>
</evidence>
<evidence type="ECO:0000256" key="4">
    <source>
        <dbReference type="ARBA" id="ARBA00022679"/>
    </source>
</evidence>
<evidence type="ECO:0000256" key="8">
    <source>
        <dbReference type="ARBA" id="ARBA00022842"/>
    </source>
</evidence>
<feature type="site" description="Interaction with substrate tRNA" evidence="10">
    <location>
        <position position="126"/>
    </location>
</feature>
<dbReference type="PANTHER" id="PTHR11088:SF60">
    <property type="entry name" value="TRNA DIMETHYLALLYLTRANSFERASE"/>
    <property type="match status" value="1"/>
</dbReference>
<keyword evidence="15" id="KW-1185">Reference proteome</keyword>
<feature type="region of interest" description="Interaction with substrate tRNA" evidence="10">
    <location>
        <begin position="162"/>
        <end position="166"/>
    </location>
</feature>
<dbReference type="EMBL" id="WXYQ01000009">
    <property type="protein sequence ID" value="NBG96580.1"/>
    <property type="molecule type" value="Genomic_DNA"/>
</dbReference>
<evidence type="ECO:0000256" key="12">
    <source>
        <dbReference type="RuleBase" id="RU003784"/>
    </source>
</evidence>
<evidence type="ECO:0000256" key="13">
    <source>
        <dbReference type="RuleBase" id="RU003785"/>
    </source>
</evidence>
<dbReference type="Gene3D" id="1.10.20.140">
    <property type="match status" value="1"/>
</dbReference>
<dbReference type="InterPro" id="IPR018022">
    <property type="entry name" value="IPT"/>
</dbReference>
<organism evidence="14 15">
    <name type="scientific">Pyruvatibacter mobilis</name>
    <dbReference type="NCBI Taxonomy" id="1712261"/>
    <lineage>
        <taxon>Bacteria</taxon>
        <taxon>Pseudomonadati</taxon>
        <taxon>Pseudomonadota</taxon>
        <taxon>Alphaproteobacteria</taxon>
        <taxon>Hyphomicrobiales</taxon>
        <taxon>Parvibaculaceae</taxon>
        <taxon>Pyruvatibacter</taxon>
    </lineage>
</organism>
<evidence type="ECO:0000256" key="11">
    <source>
        <dbReference type="RuleBase" id="RU003783"/>
    </source>
</evidence>
<feature type="binding site" evidence="10">
    <location>
        <begin position="15"/>
        <end position="20"/>
    </location>
    <ligand>
        <name>substrate</name>
    </ligand>
</feature>
<accession>A0A845QEG0</accession>
<evidence type="ECO:0000313" key="15">
    <source>
        <dbReference type="Proteomes" id="UP000470384"/>
    </source>
</evidence>
<evidence type="ECO:0000256" key="6">
    <source>
        <dbReference type="ARBA" id="ARBA00022741"/>
    </source>
</evidence>
<feature type="site" description="Interaction with substrate tRNA" evidence="10">
    <location>
        <position position="104"/>
    </location>
</feature>
<dbReference type="Pfam" id="PF01715">
    <property type="entry name" value="IPPT"/>
    <property type="match status" value="1"/>
</dbReference>
<keyword evidence="6 10" id="KW-0547">Nucleotide-binding</keyword>
<dbReference type="Gene3D" id="3.40.50.300">
    <property type="entry name" value="P-loop containing nucleotide triphosphate hydrolases"/>
    <property type="match status" value="1"/>
</dbReference>
<comment type="caution">
    <text evidence="14">The sequence shown here is derived from an EMBL/GenBank/DDBJ whole genome shotgun (WGS) entry which is preliminary data.</text>
</comment>
<feature type="region of interest" description="Interaction with substrate tRNA" evidence="10">
    <location>
        <begin position="38"/>
        <end position="41"/>
    </location>
</feature>
<dbReference type="HAMAP" id="MF_00185">
    <property type="entry name" value="IPP_trans"/>
    <property type="match status" value="1"/>
</dbReference>
<comment type="catalytic activity">
    <reaction evidence="9 10 11">
        <text>adenosine(37) in tRNA + dimethylallyl diphosphate = N(6)-dimethylallyladenosine(37) in tRNA + diphosphate</text>
        <dbReference type="Rhea" id="RHEA:26482"/>
        <dbReference type="Rhea" id="RHEA-COMP:10162"/>
        <dbReference type="Rhea" id="RHEA-COMP:10375"/>
        <dbReference type="ChEBI" id="CHEBI:33019"/>
        <dbReference type="ChEBI" id="CHEBI:57623"/>
        <dbReference type="ChEBI" id="CHEBI:74411"/>
        <dbReference type="ChEBI" id="CHEBI:74415"/>
        <dbReference type="EC" id="2.5.1.75"/>
    </reaction>
</comment>
<feature type="binding site" evidence="10">
    <location>
        <begin position="13"/>
        <end position="20"/>
    </location>
    <ligand>
        <name>ATP</name>
        <dbReference type="ChEBI" id="CHEBI:30616"/>
    </ligand>
</feature>
<dbReference type="InterPro" id="IPR027417">
    <property type="entry name" value="P-loop_NTPase"/>
</dbReference>
<reference evidence="14 15" key="1">
    <citation type="journal article" date="2016" name="Int. J. Syst. Evol. Microbiol.">
        <title>Pyruvatibacter mobilis gen. nov., sp. nov., a marine bacterium from the culture broth of Picochlorum sp. 122.</title>
        <authorList>
            <person name="Wang G."/>
            <person name="Tang M."/>
            <person name="Wu H."/>
            <person name="Dai S."/>
            <person name="Li T."/>
            <person name="Chen C."/>
            <person name="He H."/>
            <person name="Fan J."/>
            <person name="Xiang W."/>
            <person name="Li X."/>
        </authorList>
    </citation>
    <scope>NUCLEOTIDE SEQUENCE [LARGE SCALE GENOMIC DNA]</scope>
    <source>
        <strain evidence="14 15">GYP-11</strain>
    </source>
</reference>
<dbReference type="RefSeq" id="WP_160588627.1">
    <property type="nucleotide sequence ID" value="NZ_BMHN01000001.1"/>
</dbReference>
<dbReference type="AlphaFoldDB" id="A0A845QEG0"/>
<dbReference type="EC" id="2.5.1.75" evidence="10"/>
<evidence type="ECO:0000256" key="9">
    <source>
        <dbReference type="ARBA" id="ARBA00049563"/>
    </source>
</evidence>
<dbReference type="GO" id="GO:0052381">
    <property type="term" value="F:tRNA dimethylallyltransferase activity"/>
    <property type="evidence" value="ECO:0007669"/>
    <property type="project" value="UniProtKB-UniRule"/>
</dbReference>
<keyword evidence="5 10" id="KW-0819">tRNA processing</keyword>
<dbReference type="InterPro" id="IPR039657">
    <property type="entry name" value="Dimethylallyltransferase"/>
</dbReference>
<keyword evidence="8 10" id="KW-0460">Magnesium</keyword>
<evidence type="ECO:0000256" key="10">
    <source>
        <dbReference type="HAMAP-Rule" id="MF_00185"/>
    </source>
</evidence>
<comment type="cofactor">
    <cofactor evidence="1 10">
        <name>Mg(2+)</name>
        <dbReference type="ChEBI" id="CHEBI:18420"/>
    </cofactor>
</comment>
<keyword evidence="7 10" id="KW-0067">ATP-binding</keyword>
<comment type="subunit">
    <text evidence="10">Monomer.</text>
</comment>
<sequence length="311" mass="33855">MTTGKNRVLLIAGPTASGKSALALDLAGRVDGEIVNADSMQVYRDLRILTARPSEAEEAMVPHHLYGAMDGAIPCSAAHWARLAVHEIEGIWARGHLPIVVGGTGLYFKALSEGLTEIPEIPGINREAARVLVEEFGPEQAHAYLSDRDPQTAANIRPSDPQRIARALEVLAATGRGLAAWQEAPATPLLDADFVKVVLVPDKAEVKEQANIRFDQMMAQGALAEVERLMARELDPEVPVMKAVGVPPLMAHLRGEISLEEAVAQGKGQTRRYIKRQMTWARTQMVSWNAISAQQMKRKRKEILSLLSASA</sequence>
<dbReference type="PANTHER" id="PTHR11088">
    <property type="entry name" value="TRNA DIMETHYLALLYLTRANSFERASE"/>
    <property type="match status" value="1"/>
</dbReference>
<dbReference type="SUPFAM" id="SSF52540">
    <property type="entry name" value="P-loop containing nucleoside triphosphate hydrolases"/>
    <property type="match status" value="1"/>
</dbReference>